<dbReference type="InterPro" id="IPR001789">
    <property type="entry name" value="Sig_transdc_resp-reg_receiver"/>
</dbReference>
<dbReference type="GO" id="GO:0000160">
    <property type="term" value="P:phosphorelay signal transduction system"/>
    <property type="evidence" value="ECO:0007669"/>
    <property type="project" value="InterPro"/>
</dbReference>
<evidence type="ECO:0000313" key="4">
    <source>
        <dbReference type="Proteomes" id="UP000070263"/>
    </source>
</evidence>
<dbReference type="InterPro" id="IPR011006">
    <property type="entry name" value="CheY-like_superfamily"/>
</dbReference>
<comment type="caution">
    <text evidence="1">Lacks conserved residue(s) required for the propagation of feature annotation.</text>
</comment>
<comment type="caution">
    <text evidence="3">The sequence shown here is derived from an EMBL/GenBank/DDBJ whole genome shotgun (WGS) entry which is preliminary data.</text>
</comment>
<dbReference type="Pfam" id="PF00072">
    <property type="entry name" value="Response_reg"/>
    <property type="match status" value="1"/>
</dbReference>
<dbReference type="Proteomes" id="UP000070263">
    <property type="component" value="Unassembled WGS sequence"/>
</dbReference>
<proteinExistence type="predicted"/>
<dbReference type="Gene3D" id="3.40.50.2300">
    <property type="match status" value="1"/>
</dbReference>
<gene>
    <name evidence="3" type="ORF">AKJ51_00570</name>
</gene>
<evidence type="ECO:0000256" key="1">
    <source>
        <dbReference type="PROSITE-ProRule" id="PRU00169"/>
    </source>
</evidence>
<protein>
    <recommendedName>
        <fullName evidence="2">Response regulatory domain-containing protein</fullName>
    </recommendedName>
</protein>
<accession>A0A133VMJ9</accession>
<reference evidence="3 4" key="1">
    <citation type="journal article" date="2016" name="Sci. Rep.">
        <title>Metabolic traits of an uncultured archaeal lineage -MSBL1- from brine pools of the Red Sea.</title>
        <authorList>
            <person name="Mwirichia R."/>
            <person name="Alam I."/>
            <person name="Rashid M."/>
            <person name="Vinu M."/>
            <person name="Ba-Alawi W."/>
            <person name="Anthony Kamau A."/>
            <person name="Kamanda Ngugi D."/>
            <person name="Goker M."/>
            <person name="Klenk H.P."/>
            <person name="Bajic V."/>
            <person name="Stingl U."/>
        </authorList>
    </citation>
    <scope>NUCLEOTIDE SEQUENCE [LARGE SCALE GENOMIC DNA]</scope>
    <source>
        <strain evidence="3">SCGC-AAA382A20</strain>
    </source>
</reference>
<keyword evidence="4" id="KW-1185">Reference proteome</keyword>
<evidence type="ECO:0000313" key="3">
    <source>
        <dbReference type="EMBL" id="KXB07672.1"/>
    </source>
</evidence>
<dbReference type="SUPFAM" id="SSF52172">
    <property type="entry name" value="CheY-like"/>
    <property type="match status" value="1"/>
</dbReference>
<sequence length="62" mass="7129">MVVENPPFEEDILKVLIVDDEPDFLEQAKLFLEKENEDLEVETVSSGEEGLKLAEEEEFDCI</sequence>
<name>A0A133VMJ9_9EURY</name>
<feature type="domain" description="Response regulatory" evidence="2">
    <location>
        <begin position="14"/>
        <end position="62"/>
    </location>
</feature>
<evidence type="ECO:0000259" key="2">
    <source>
        <dbReference type="PROSITE" id="PS50110"/>
    </source>
</evidence>
<dbReference type="PROSITE" id="PS50110">
    <property type="entry name" value="RESPONSE_REGULATORY"/>
    <property type="match status" value="1"/>
</dbReference>
<dbReference type="AlphaFoldDB" id="A0A133VMJ9"/>
<organism evidence="3 4">
    <name type="scientific">candidate division MSBL1 archaeon SCGC-AAA382A20</name>
    <dbReference type="NCBI Taxonomy" id="1698280"/>
    <lineage>
        <taxon>Archaea</taxon>
        <taxon>Methanobacteriati</taxon>
        <taxon>Methanobacteriota</taxon>
        <taxon>candidate division MSBL1</taxon>
    </lineage>
</organism>
<dbReference type="EMBL" id="LHYE01000003">
    <property type="protein sequence ID" value="KXB07672.1"/>
    <property type="molecule type" value="Genomic_DNA"/>
</dbReference>